<dbReference type="Gramene" id="TraesJAG1A03G00179750.1">
    <property type="protein sequence ID" value="TraesJAG1A03G00179750.1"/>
    <property type="gene ID" value="TraesJAG1A03G00179750"/>
</dbReference>
<dbReference type="Gramene" id="TraesCS1A03G1068200.1">
    <property type="protein sequence ID" value="TraesCS1A03G1068200.1.CDS"/>
    <property type="gene ID" value="TraesCS1A03G1068200"/>
</dbReference>
<keyword evidence="1" id="KW-0175">Coiled coil</keyword>
<evidence type="ECO:0000313" key="4">
    <source>
        <dbReference type="Proteomes" id="UP000019116"/>
    </source>
</evidence>
<dbReference type="EnsemblPlants" id="TraesCS1A02G439400.1">
    <property type="protein sequence ID" value="TraesCS1A02G439400.1"/>
    <property type="gene ID" value="TraesCS1A02G439400"/>
</dbReference>
<reference evidence="3" key="1">
    <citation type="submission" date="2018-08" db="EMBL/GenBank/DDBJ databases">
        <authorList>
            <person name="Rossello M."/>
        </authorList>
    </citation>
    <scope>NUCLEOTIDE SEQUENCE [LARGE SCALE GENOMIC DNA]</scope>
    <source>
        <strain evidence="3">cv. Chinese Spring</strain>
    </source>
</reference>
<feature type="region of interest" description="Disordered" evidence="2">
    <location>
        <begin position="185"/>
        <end position="215"/>
    </location>
</feature>
<evidence type="ECO:0000256" key="2">
    <source>
        <dbReference type="SAM" id="MobiDB-lite"/>
    </source>
</evidence>
<dbReference type="Proteomes" id="UP000019116">
    <property type="component" value="Chromosome 1A"/>
</dbReference>
<dbReference type="OrthoDB" id="10502475at2759"/>
<keyword evidence="4" id="KW-1185">Reference proteome</keyword>
<accession>A0A3B5Y7H1</accession>
<proteinExistence type="predicted"/>
<evidence type="ECO:0000256" key="1">
    <source>
        <dbReference type="SAM" id="Coils"/>
    </source>
</evidence>
<dbReference type="Gramene" id="TraesCS1A02G439400.1">
    <property type="protein sequence ID" value="TraesCS1A02G439400.1"/>
    <property type="gene ID" value="TraesCS1A02G439400"/>
</dbReference>
<name>A0A3B5Y7H1_WHEAT</name>
<sequence>MALRAAVTGLLQPAAVPVCDGFICLVPMLSAGFAEDLYLASRFGGSKATREFEIPRPFALGDVLRETGKGAGFLTVDEIGMMLPKLRLRPEDSYYIFGASAAAAGMLLLSAEEPIEPNDGQTSEIIHDLKEKLSEVTERAENLAAENKRLLEDVDKVREANKQHGYESWIEALRSIHEEELAKLEARSDKEGDGSGNDNKDNRSGKKGNESDKKDKKPLAKKLLDLLMAPSTAESLYQDITTNWTKWGYLFGMVPVFYGFKKADFAKIFKGDFSGIDPRVEVVESRACPCGIPWPQKCSRCGRGLPNFVGDSGLVSFPGIAGVKGETFTAVTPTPVPRATSPQATAAVK</sequence>
<organism evidence="3">
    <name type="scientific">Triticum aestivum</name>
    <name type="common">Wheat</name>
    <dbReference type="NCBI Taxonomy" id="4565"/>
    <lineage>
        <taxon>Eukaryota</taxon>
        <taxon>Viridiplantae</taxon>
        <taxon>Streptophyta</taxon>
        <taxon>Embryophyta</taxon>
        <taxon>Tracheophyta</taxon>
        <taxon>Spermatophyta</taxon>
        <taxon>Magnoliopsida</taxon>
        <taxon>Liliopsida</taxon>
        <taxon>Poales</taxon>
        <taxon>Poaceae</taxon>
        <taxon>BOP clade</taxon>
        <taxon>Pooideae</taxon>
        <taxon>Triticodae</taxon>
        <taxon>Triticeae</taxon>
        <taxon>Triticinae</taxon>
        <taxon>Triticum</taxon>
    </lineage>
</organism>
<evidence type="ECO:0000313" key="3">
    <source>
        <dbReference type="EnsemblPlants" id="TraesCS1A02G439400.1"/>
    </source>
</evidence>
<protein>
    <submittedName>
        <fullName evidence="3">Uncharacterized protein</fullName>
    </submittedName>
</protein>
<dbReference type="Gramene" id="TraesROB_scaffold_072536_01G000100.1">
    <property type="protein sequence ID" value="TraesROB_scaffold_072536_01G000100.1"/>
    <property type="gene ID" value="TraesROB_scaffold_072536_01G000100"/>
</dbReference>
<dbReference type="OMA" id="YESWIEA"/>
<feature type="coiled-coil region" evidence="1">
    <location>
        <begin position="126"/>
        <end position="160"/>
    </location>
</feature>
<dbReference type="Gramene" id="TraesWEE_scaffold_077369_01G000100.1">
    <property type="protein sequence ID" value="TraesWEE_scaffold_077369_01G000100.1"/>
    <property type="gene ID" value="TraesWEE_scaffold_077369_01G000100"/>
</dbReference>
<dbReference type="Gramene" id="TraesLAC1A03G00183170.1">
    <property type="protein sequence ID" value="TraesLAC1A03G00183170.1"/>
    <property type="gene ID" value="TraesLAC1A03G00183170"/>
</dbReference>
<dbReference type="AlphaFoldDB" id="A0A3B5Y7H1"/>
<reference evidence="3" key="2">
    <citation type="submission" date="2018-10" db="UniProtKB">
        <authorList>
            <consortium name="EnsemblPlants"/>
        </authorList>
    </citation>
    <scope>IDENTIFICATION</scope>
</reference>
<dbReference type="SMR" id="A0A3B5Y7H1"/>